<evidence type="ECO:0000313" key="6">
    <source>
        <dbReference type="EMBL" id="TID22589.1"/>
    </source>
</evidence>
<comment type="similarity">
    <text evidence="1 5">Belongs to the indoleamine 2,3-dioxygenase family.</text>
</comment>
<reference evidence="6 7" key="1">
    <citation type="journal article" date="2019" name="Front. Genet.">
        <title>Whole-Genome Sequencing of the Opportunistic Yeast Pathogen Candida inconspicua Uncovers Its Hybrid Origin.</title>
        <authorList>
            <person name="Mixao V."/>
            <person name="Hansen A.P."/>
            <person name="Saus E."/>
            <person name="Boekhout T."/>
            <person name="Lass-Florl C."/>
            <person name="Gabaldon T."/>
        </authorList>
    </citation>
    <scope>NUCLEOTIDE SEQUENCE [LARGE SCALE GENOMIC DNA]</scope>
    <source>
        <strain evidence="6 7">CBS 180</strain>
    </source>
</reference>
<proteinExistence type="inferred from homology"/>
<dbReference type="Pfam" id="PF01231">
    <property type="entry name" value="IDO"/>
    <property type="match status" value="1"/>
</dbReference>
<dbReference type="Proteomes" id="UP000307173">
    <property type="component" value="Unassembled WGS sequence"/>
</dbReference>
<keyword evidence="3 4" id="KW-0408">Iron</keyword>
<evidence type="ECO:0000256" key="4">
    <source>
        <dbReference type="PIRSR" id="PIRSR600898-1"/>
    </source>
</evidence>
<dbReference type="GO" id="GO:0005737">
    <property type="term" value="C:cytoplasm"/>
    <property type="evidence" value="ECO:0007669"/>
    <property type="project" value="TreeGrafter"/>
</dbReference>
<keyword evidence="2 4" id="KW-0479">Metal-binding</keyword>
<keyword evidence="5" id="KW-0560">Oxidoreductase</keyword>
<evidence type="ECO:0000256" key="3">
    <source>
        <dbReference type="ARBA" id="ARBA00023004"/>
    </source>
</evidence>
<keyword evidence="4 5" id="KW-0349">Heme</keyword>
<dbReference type="InterPro" id="IPR037217">
    <property type="entry name" value="Trp/Indoleamine_2_3_dOase-like"/>
</dbReference>
<dbReference type="PROSITE" id="PS00876">
    <property type="entry name" value="IDO_1"/>
    <property type="match status" value="1"/>
</dbReference>
<name>A0A4T0WZ80_9ASCO</name>
<dbReference type="EMBL" id="SELW01000540">
    <property type="protein sequence ID" value="TID22589.1"/>
    <property type="molecule type" value="Genomic_DNA"/>
</dbReference>
<dbReference type="AlphaFoldDB" id="A0A4T0WZ80"/>
<feature type="binding site" description="proximal binding residue" evidence="4">
    <location>
        <position position="350"/>
    </location>
    <ligand>
        <name>heme b</name>
        <dbReference type="ChEBI" id="CHEBI:60344"/>
    </ligand>
    <ligandPart>
        <name>Fe</name>
        <dbReference type="ChEBI" id="CHEBI:18248"/>
    </ligandPart>
</feature>
<comment type="function">
    <text evidence="5">Produces N-formyl-kynurenine through the oxidation of tryptophan.</text>
</comment>
<evidence type="ECO:0000256" key="2">
    <source>
        <dbReference type="ARBA" id="ARBA00022723"/>
    </source>
</evidence>
<dbReference type="InterPro" id="IPR000898">
    <property type="entry name" value="Indolamine_dOase"/>
</dbReference>
<gene>
    <name evidence="6" type="ORF">CANINC_003249</name>
</gene>
<accession>A0A4T0WZ80</accession>
<comment type="catalytic activity">
    <reaction evidence="5">
        <text>L-tryptophan + O2 = N-formyl-L-kynurenine</text>
        <dbReference type="Rhea" id="RHEA:24536"/>
        <dbReference type="ChEBI" id="CHEBI:15379"/>
        <dbReference type="ChEBI" id="CHEBI:57912"/>
        <dbReference type="ChEBI" id="CHEBI:58629"/>
    </reaction>
</comment>
<dbReference type="GO" id="GO:0019441">
    <property type="term" value="P:L-tryptophan catabolic process to kynurenine"/>
    <property type="evidence" value="ECO:0007669"/>
    <property type="project" value="UniProtKB-UniRule"/>
</dbReference>
<dbReference type="EC" id="1.13.11.52" evidence="5"/>
<dbReference type="PANTHER" id="PTHR28657:SF5">
    <property type="entry name" value="INDOLEAMINE 2,3-DIOXYGENASE"/>
    <property type="match status" value="1"/>
</dbReference>
<dbReference type="SUPFAM" id="SSF140959">
    <property type="entry name" value="Indolic compounds 2,3-dioxygenase-like"/>
    <property type="match status" value="1"/>
</dbReference>
<evidence type="ECO:0000256" key="5">
    <source>
        <dbReference type="RuleBase" id="RU369119"/>
    </source>
</evidence>
<dbReference type="GO" id="GO:0034354">
    <property type="term" value="P:'de novo' NAD+ biosynthetic process from L-tryptophan"/>
    <property type="evidence" value="ECO:0007669"/>
    <property type="project" value="TreeGrafter"/>
</dbReference>
<keyword evidence="7" id="KW-1185">Reference proteome</keyword>
<dbReference type="GO" id="GO:0046872">
    <property type="term" value="F:metal ion binding"/>
    <property type="evidence" value="ECO:0007669"/>
    <property type="project" value="UniProtKB-UniRule"/>
</dbReference>
<dbReference type="PANTHER" id="PTHR28657">
    <property type="entry name" value="INDOLEAMINE 2,3-DIOXYGENASE"/>
    <property type="match status" value="1"/>
</dbReference>
<dbReference type="STRING" id="52247.A0A4T0WZ80"/>
<dbReference type="GO" id="GO:0033754">
    <property type="term" value="F:indoleamine 2,3-dioxygenase activity"/>
    <property type="evidence" value="ECO:0007669"/>
    <property type="project" value="UniProtKB-EC"/>
</dbReference>
<dbReference type="GO" id="GO:0020037">
    <property type="term" value="F:heme binding"/>
    <property type="evidence" value="ECO:0007669"/>
    <property type="project" value="UniProtKB-UniRule"/>
</dbReference>
<protein>
    <recommendedName>
        <fullName evidence="5">Indoleamine 2,3-dioxygenase</fullName>
        <ecNumber evidence="5">1.13.11.52</ecNumber>
    </recommendedName>
</protein>
<comment type="caution">
    <text evidence="6">The sequence shown here is derived from an EMBL/GenBank/DDBJ whole genome shotgun (WGS) entry which is preliminary data.</text>
</comment>
<organism evidence="6 7">
    <name type="scientific">Pichia inconspicua</name>
    <dbReference type="NCBI Taxonomy" id="52247"/>
    <lineage>
        <taxon>Eukaryota</taxon>
        <taxon>Fungi</taxon>
        <taxon>Dikarya</taxon>
        <taxon>Ascomycota</taxon>
        <taxon>Saccharomycotina</taxon>
        <taxon>Pichiomycetes</taxon>
        <taxon>Pichiales</taxon>
        <taxon>Pichiaceae</taxon>
        <taxon>Pichia</taxon>
    </lineage>
</organism>
<evidence type="ECO:0000256" key="1">
    <source>
        <dbReference type="ARBA" id="ARBA00007119"/>
    </source>
</evidence>
<keyword evidence="5" id="KW-0223">Dioxygenase</keyword>
<dbReference type="OrthoDB" id="540174at2759"/>
<evidence type="ECO:0000313" key="7">
    <source>
        <dbReference type="Proteomes" id="UP000307173"/>
    </source>
</evidence>
<sequence>MDPYTYPLPRLEDYDVSPKTGFLPESLPCERLPQKYDAWENAMTVLPALLLTKRIRSVVDRFQKLDVSDLNESQLRRAYTVLGFLGHAYIWGVDTPCNKLPKQIAEPWIEVSEKLRVPPVATYAGLCLWNWKEILPMNDDVDFLDNLQTINTFTGGIDEQWFYLVSVYFEYCAAPCITIGLDAIDAAREGNIKEVTEHLKDLAERIDFLGSVLMRMEEMCDPHVFYFRLRPYLAGWKNMESAGLPEGVYYGDETEPRILSGGSNAQSSSIQTLDLILNVNHHATGDSDNSKSNPFMAEMRKYMPGKHADFLEHLSKVNVIKDFVLSSKNSELTLAYDASVAMLKTFRDKHIRIVTRYIVIQAAKERERGSDGGQRTTLRAGLAKSKDNVLRGTGGTALLSFLKQCRDETGDSAAGNWGKRILSVKRTNTLMAETTAEQDDLPTKKPKV</sequence>
<dbReference type="Gene3D" id="1.20.58.480">
    <property type="match status" value="1"/>
</dbReference>